<evidence type="ECO:0000313" key="2">
    <source>
        <dbReference type="EMBL" id="ERN11961.1"/>
    </source>
</evidence>
<name>W1PW47_AMBTC</name>
<reference evidence="3" key="1">
    <citation type="journal article" date="2013" name="Science">
        <title>The Amborella genome and the evolution of flowering plants.</title>
        <authorList>
            <consortium name="Amborella Genome Project"/>
        </authorList>
    </citation>
    <scope>NUCLEOTIDE SEQUENCE [LARGE SCALE GENOMIC DNA]</scope>
</reference>
<dbReference type="AlphaFoldDB" id="W1PW47"/>
<gene>
    <name evidence="2" type="ORF">AMTR_s00184p00029760</name>
</gene>
<sequence>MHPYTRGGTELERGWRGGTPARMARGHQTDLERRAHVAVSGPGRGCGTPESCGRCGRQRMMRAVTLSDHPHFRFALI</sequence>
<accession>W1PW47</accession>
<dbReference type="Gramene" id="ERN11961">
    <property type="protein sequence ID" value="ERN11961"/>
    <property type="gene ID" value="AMTR_s00184p00029760"/>
</dbReference>
<feature type="region of interest" description="Disordered" evidence="1">
    <location>
        <begin position="1"/>
        <end position="30"/>
    </location>
</feature>
<dbReference type="EMBL" id="KI392652">
    <property type="protein sequence ID" value="ERN11961.1"/>
    <property type="molecule type" value="Genomic_DNA"/>
</dbReference>
<dbReference type="Proteomes" id="UP000017836">
    <property type="component" value="Unassembled WGS sequence"/>
</dbReference>
<protein>
    <submittedName>
        <fullName evidence="2">Uncharacterized protein</fullName>
    </submittedName>
</protein>
<evidence type="ECO:0000313" key="3">
    <source>
        <dbReference type="Proteomes" id="UP000017836"/>
    </source>
</evidence>
<proteinExistence type="predicted"/>
<evidence type="ECO:0000256" key="1">
    <source>
        <dbReference type="SAM" id="MobiDB-lite"/>
    </source>
</evidence>
<keyword evidence="3" id="KW-1185">Reference proteome</keyword>
<organism evidence="2 3">
    <name type="scientific">Amborella trichopoda</name>
    <dbReference type="NCBI Taxonomy" id="13333"/>
    <lineage>
        <taxon>Eukaryota</taxon>
        <taxon>Viridiplantae</taxon>
        <taxon>Streptophyta</taxon>
        <taxon>Embryophyta</taxon>
        <taxon>Tracheophyta</taxon>
        <taxon>Spermatophyta</taxon>
        <taxon>Magnoliopsida</taxon>
        <taxon>Amborellales</taxon>
        <taxon>Amborellaceae</taxon>
        <taxon>Amborella</taxon>
    </lineage>
</organism>
<dbReference type="HOGENOM" id="CLU_2641464_0_0_1"/>